<name>A0A383DF44_9ZZZZ</name>
<organism evidence="2">
    <name type="scientific">marine metagenome</name>
    <dbReference type="NCBI Taxonomy" id="408172"/>
    <lineage>
        <taxon>unclassified sequences</taxon>
        <taxon>metagenomes</taxon>
        <taxon>ecological metagenomes</taxon>
    </lineage>
</organism>
<dbReference type="AlphaFoldDB" id="A0A383DF44"/>
<feature type="transmembrane region" description="Helical" evidence="1">
    <location>
        <begin position="12"/>
        <end position="31"/>
    </location>
</feature>
<sequence>MNPKAIRHIIGWSGLIVTVGFVAGFMSFFFNLSGYDINIRWIVIPCVALTLFLFPKVKEWIKKGAL</sequence>
<feature type="transmembrane region" description="Helical" evidence="1">
    <location>
        <begin position="37"/>
        <end position="54"/>
    </location>
</feature>
<keyword evidence="1" id="KW-0472">Membrane</keyword>
<protein>
    <submittedName>
        <fullName evidence="2">Uncharacterized protein</fullName>
    </submittedName>
</protein>
<keyword evidence="1" id="KW-0812">Transmembrane</keyword>
<evidence type="ECO:0000313" key="2">
    <source>
        <dbReference type="EMBL" id="SVE43107.1"/>
    </source>
</evidence>
<reference evidence="2" key="1">
    <citation type="submission" date="2018-05" db="EMBL/GenBank/DDBJ databases">
        <authorList>
            <person name="Lanie J.A."/>
            <person name="Ng W.-L."/>
            <person name="Kazmierczak K.M."/>
            <person name="Andrzejewski T.M."/>
            <person name="Davidsen T.M."/>
            <person name="Wayne K.J."/>
            <person name="Tettelin H."/>
            <person name="Glass J.I."/>
            <person name="Rusch D."/>
            <person name="Podicherti R."/>
            <person name="Tsui H.-C.T."/>
            <person name="Winkler M.E."/>
        </authorList>
    </citation>
    <scope>NUCLEOTIDE SEQUENCE</scope>
</reference>
<dbReference type="EMBL" id="UINC01216813">
    <property type="protein sequence ID" value="SVE43107.1"/>
    <property type="molecule type" value="Genomic_DNA"/>
</dbReference>
<gene>
    <name evidence="2" type="ORF">METZ01_LOCUS495961</name>
</gene>
<accession>A0A383DF44</accession>
<evidence type="ECO:0000256" key="1">
    <source>
        <dbReference type="SAM" id="Phobius"/>
    </source>
</evidence>
<keyword evidence="1" id="KW-1133">Transmembrane helix</keyword>
<proteinExistence type="predicted"/>